<organism evidence="8 9">
    <name type="scientific">Cerrena zonata</name>
    <dbReference type="NCBI Taxonomy" id="2478898"/>
    <lineage>
        <taxon>Eukaryota</taxon>
        <taxon>Fungi</taxon>
        <taxon>Dikarya</taxon>
        <taxon>Basidiomycota</taxon>
        <taxon>Agaricomycotina</taxon>
        <taxon>Agaricomycetes</taxon>
        <taxon>Polyporales</taxon>
        <taxon>Cerrenaceae</taxon>
        <taxon>Cerrena</taxon>
    </lineage>
</organism>
<feature type="compositionally biased region" description="Basic and acidic residues" evidence="6">
    <location>
        <begin position="599"/>
        <end position="609"/>
    </location>
</feature>
<dbReference type="Pfam" id="PF02816">
    <property type="entry name" value="Alpha_kinase"/>
    <property type="match status" value="1"/>
</dbReference>
<feature type="region of interest" description="Disordered" evidence="6">
    <location>
        <begin position="599"/>
        <end position="619"/>
    </location>
</feature>
<evidence type="ECO:0000259" key="7">
    <source>
        <dbReference type="PROSITE" id="PS51158"/>
    </source>
</evidence>
<dbReference type="PANTHER" id="PTHR45992:SF2">
    <property type="entry name" value="EUKARYOTIC ELONGATION FACTOR 2 KINASE"/>
    <property type="match status" value="1"/>
</dbReference>
<evidence type="ECO:0000256" key="5">
    <source>
        <dbReference type="ARBA" id="ARBA00022840"/>
    </source>
</evidence>
<dbReference type="InterPro" id="IPR011009">
    <property type="entry name" value="Kinase-like_dom_sf"/>
</dbReference>
<gene>
    <name evidence="8" type="ORF">QCA50_005906</name>
</gene>
<dbReference type="Proteomes" id="UP001385951">
    <property type="component" value="Unassembled WGS sequence"/>
</dbReference>
<proteinExistence type="predicted"/>
<dbReference type="InterPro" id="IPR004166">
    <property type="entry name" value="a-kinase_dom"/>
</dbReference>
<dbReference type="AlphaFoldDB" id="A0AAW0GD07"/>
<protein>
    <recommendedName>
        <fullName evidence="7">Alpha-type protein kinase domain-containing protein</fullName>
    </recommendedName>
</protein>
<dbReference type="EMBL" id="JASBNA010000006">
    <property type="protein sequence ID" value="KAK7690806.1"/>
    <property type="molecule type" value="Genomic_DNA"/>
</dbReference>
<sequence length="619" mass="68842">MTVCGGCSVSFSFLPEGWCAKCVKKQGKSDAECGIIDNEKQCMGCGCVYPFLRSNYCNGCLSLSTDGTAQVPNTSGKSDRVQVVQAIQRSAATHQKQASQHRLNQPSGLKSAAELVAKTQELKKQVKAEVVEVDFYFSMILLHEAGQRKQIPVLPFRKRPQSADSVEALLGSALVHGQTLIEKEAGCRALNVILNFKRETISVGIQKSANEVHSLDLQTASSQSVGELFNSLVDAKMIANKHMKEGLLVFRIYLPATSKDDTEEQVHKYKMPNVPRPRKKRARAILSDTSDSDPDVAAISTGTRASSSRQYQSCYRSIRRRANTDTVQYSSFTFFRVAHTVTDDGALQYNKSSEPETILLAQDWQRHAREGRTDGGYIATGYVKIGFKGLLGSVQYAIFQNKPAFSTNIDNAEDLHGEFRIMAIAQYFLKSFYTRAEVYGVDLQVIRWNVENAFIGELIDPIEPDPLLSGTSEEDNRTVLHDTFLAVPLLNRGSLYTEVKWCGSLDITNHQDTLGQTIEAYIHHALVDSDHEWLLADIQGITSPDGSVCLFDPQAHTADRTSGHWDKGPTQIKQFLNKHQCNEICKKLYLDEESRTYIPDQRVEDEKKTSSSGEGGEMV</sequence>
<accession>A0AAW0GD07</accession>
<dbReference type="PANTHER" id="PTHR45992">
    <property type="entry name" value="EUKARYOTIC ELONGATION FACTOR 2 KINASE-RELATED"/>
    <property type="match status" value="1"/>
</dbReference>
<evidence type="ECO:0000256" key="4">
    <source>
        <dbReference type="ARBA" id="ARBA00022777"/>
    </source>
</evidence>
<evidence type="ECO:0000256" key="6">
    <source>
        <dbReference type="SAM" id="MobiDB-lite"/>
    </source>
</evidence>
<evidence type="ECO:0000256" key="2">
    <source>
        <dbReference type="ARBA" id="ARBA00022679"/>
    </source>
</evidence>
<dbReference type="GO" id="GO:0005524">
    <property type="term" value="F:ATP binding"/>
    <property type="evidence" value="ECO:0007669"/>
    <property type="project" value="UniProtKB-KW"/>
</dbReference>
<dbReference type="Gene3D" id="3.20.200.10">
    <property type="entry name" value="MHCK/EF2 kinase"/>
    <property type="match status" value="1"/>
</dbReference>
<evidence type="ECO:0000313" key="9">
    <source>
        <dbReference type="Proteomes" id="UP001385951"/>
    </source>
</evidence>
<evidence type="ECO:0000256" key="3">
    <source>
        <dbReference type="ARBA" id="ARBA00022741"/>
    </source>
</evidence>
<reference evidence="8 9" key="1">
    <citation type="submission" date="2022-09" db="EMBL/GenBank/DDBJ databases">
        <authorList>
            <person name="Palmer J.M."/>
        </authorList>
    </citation>
    <scope>NUCLEOTIDE SEQUENCE [LARGE SCALE GENOMIC DNA]</scope>
    <source>
        <strain evidence="8 9">DSM 7382</strain>
    </source>
</reference>
<dbReference type="InterPro" id="IPR051852">
    <property type="entry name" value="Alpha-type_PK"/>
</dbReference>
<dbReference type="GO" id="GO:0004674">
    <property type="term" value="F:protein serine/threonine kinase activity"/>
    <property type="evidence" value="ECO:0007669"/>
    <property type="project" value="UniProtKB-KW"/>
</dbReference>
<evidence type="ECO:0000313" key="8">
    <source>
        <dbReference type="EMBL" id="KAK7690806.1"/>
    </source>
</evidence>
<keyword evidence="1" id="KW-0723">Serine/threonine-protein kinase</keyword>
<keyword evidence="3" id="KW-0547">Nucleotide-binding</keyword>
<keyword evidence="2" id="KW-0808">Transferase</keyword>
<dbReference type="PROSITE" id="PS51158">
    <property type="entry name" value="ALPHA_KINASE"/>
    <property type="match status" value="1"/>
</dbReference>
<keyword evidence="9" id="KW-1185">Reference proteome</keyword>
<keyword evidence="5" id="KW-0067">ATP-binding</keyword>
<dbReference type="CDD" id="cd04515">
    <property type="entry name" value="Alpha_kinase"/>
    <property type="match status" value="1"/>
</dbReference>
<name>A0AAW0GD07_9APHY</name>
<dbReference type="GO" id="GO:0031037">
    <property type="term" value="P:myosin II filament disassembly"/>
    <property type="evidence" value="ECO:0007669"/>
    <property type="project" value="TreeGrafter"/>
</dbReference>
<dbReference type="SUPFAM" id="SSF56112">
    <property type="entry name" value="Protein kinase-like (PK-like)"/>
    <property type="match status" value="1"/>
</dbReference>
<keyword evidence="4" id="KW-0418">Kinase</keyword>
<evidence type="ECO:0000256" key="1">
    <source>
        <dbReference type="ARBA" id="ARBA00022527"/>
    </source>
</evidence>
<dbReference type="GO" id="GO:1903013">
    <property type="term" value="P:response to differentiation-inducing factor 1"/>
    <property type="evidence" value="ECO:0007669"/>
    <property type="project" value="TreeGrafter"/>
</dbReference>
<comment type="caution">
    <text evidence="8">The sequence shown here is derived from an EMBL/GenBank/DDBJ whole genome shotgun (WGS) entry which is preliminary data.</text>
</comment>
<feature type="domain" description="Alpha-type protein kinase" evidence="7">
    <location>
        <begin position="341"/>
        <end position="593"/>
    </location>
</feature>